<sequence>MEASRWHSRSTMEVKVLLLVVIAVAAVERVNCNATVALAAVHEMAEDPEAAKDSWDRVRKEATAWGKDKIEDGLGLEHTPRATNDDEERSTDKFQAANMAATKVKQWADKIEEGSKKASKTIRKAPEKTYETIKGATNKASSMKDAIIEKGQEVKGKVQENAKDVIDKASSMKDATIEKVQQGKGSKNQENGKVKDEEDAKHQKEVKGEKDIIGSETGDAKEMSNNKSKKVRKEERKVVEEWEEVEAKEGHDVAKKGGESLHSTEGTMSRTRHVEEL</sequence>
<gene>
    <name evidence="4" type="primary">LOC110786579</name>
</gene>
<evidence type="ECO:0000313" key="4">
    <source>
        <dbReference type="RefSeq" id="XP_021846824.1"/>
    </source>
</evidence>
<feature type="compositionally biased region" description="Basic and acidic residues" evidence="1">
    <location>
        <begin position="232"/>
        <end position="259"/>
    </location>
</feature>
<accession>A0A9R0ICM4</accession>
<feature type="compositionally biased region" description="Basic and acidic residues" evidence="1">
    <location>
        <begin position="190"/>
        <end position="224"/>
    </location>
</feature>
<keyword evidence="2" id="KW-0732">Signal</keyword>
<evidence type="ECO:0000256" key="1">
    <source>
        <dbReference type="SAM" id="MobiDB-lite"/>
    </source>
</evidence>
<organism evidence="3 4">
    <name type="scientific">Spinacia oleracea</name>
    <name type="common">Spinach</name>
    <dbReference type="NCBI Taxonomy" id="3562"/>
    <lineage>
        <taxon>Eukaryota</taxon>
        <taxon>Viridiplantae</taxon>
        <taxon>Streptophyta</taxon>
        <taxon>Embryophyta</taxon>
        <taxon>Tracheophyta</taxon>
        <taxon>Spermatophyta</taxon>
        <taxon>Magnoliopsida</taxon>
        <taxon>eudicotyledons</taxon>
        <taxon>Gunneridae</taxon>
        <taxon>Pentapetalae</taxon>
        <taxon>Caryophyllales</taxon>
        <taxon>Chenopodiaceae</taxon>
        <taxon>Chenopodioideae</taxon>
        <taxon>Anserineae</taxon>
        <taxon>Spinacia</taxon>
    </lineage>
</organism>
<dbReference type="Proteomes" id="UP000813463">
    <property type="component" value="Chromosome 6"/>
</dbReference>
<evidence type="ECO:0000313" key="3">
    <source>
        <dbReference type="Proteomes" id="UP000813463"/>
    </source>
</evidence>
<feature type="region of interest" description="Disordered" evidence="1">
    <location>
        <begin position="165"/>
        <end position="277"/>
    </location>
</feature>
<dbReference type="KEGG" id="soe:110786579"/>
<dbReference type="GeneID" id="110786579"/>
<feature type="region of interest" description="Disordered" evidence="1">
    <location>
        <begin position="68"/>
        <end position="90"/>
    </location>
</feature>
<proteinExistence type="predicted"/>
<feature type="signal peptide" evidence="2">
    <location>
        <begin position="1"/>
        <end position="32"/>
    </location>
</feature>
<keyword evidence="3" id="KW-1185">Reference proteome</keyword>
<evidence type="ECO:0000256" key="2">
    <source>
        <dbReference type="SAM" id="SignalP"/>
    </source>
</evidence>
<protein>
    <submittedName>
        <fullName evidence="4">Uncharacterized protein</fullName>
    </submittedName>
</protein>
<reference evidence="4" key="2">
    <citation type="submission" date="2025-08" db="UniProtKB">
        <authorList>
            <consortium name="RefSeq"/>
        </authorList>
    </citation>
    <scope>IDENTIFICATION</scope>
    <source>
        <tissue evidence="4">Leaf</tissue>
    </source>
</reference>
<feature type="compositionally biased region" description="Basic and acidic residues" evidence="1">
    <location>
        <begin position="165"/>
        <end position="177"/>
    </location>
</feature>
<dbReference type="AlphaFoldDB" id="A0A9R0ICM4"/>
<reference evidence="3" key="1">
    <citation type="journal article" date="2021" name="Nat. Commun.">
        <title>Genomic analyses provide insights into spinach domestication and the genetic basis of agronomic traits.</title>
        <authorList>
            <person name="Cai X."/>
            <person name="Sun X."/>
            <person name="Xu C."/>
            <person name="Sun H."/>
            <person name="Wang X."/>
            <person name="Ge C."/>
            <person name="Zhang Z."/>
            <person name="Wang Q."/>
            <person name="Fei Z."/>
            <person name="Jiao C."/>
            <person name="Wang Q."/>
        </authorList>
    </citation>
    <scope>NUCLEOTIDE SEQUENCE [LARGE SCALE GENOMIC DNA]</scope>
    <source>
        <strain evidence="3">cv. Varoflay</strain>
    </source>
</reference>
<dbReference type="RefSeq" id="XP_021846824.1">
    <property type="nucleotide sequence ID" value="XM_021991132.2"/>
</dbReference>
<dbReference type="OrthoDB" id="1836826at2759"/>
<feature type="chain" id="PRO_5040282856" evidence="2">
    <location>
        <begin position="33"/>
        <end position="277"/>
    </location>
</feature>
<name>A0A9R0ICM4_SPIOL</name>